<evidence type="ECO:0000259" key="15">
    <source>
        <dbReference type="Pfam" id="PF00593"/>
    </source>
</evidence>
<evidence type="ECO:0000259" key="16">
    <source>
        <dbReference type="Pfam" id="PF07715"/>
    </source>
</evidence>
<evidence type="ECO:0000256" key="11">
    <source>
        <dbReference type="ARBA" id="ARBA00023237"/>
    </source>
</evidence>
<dbReference type="AlphaFoldDB" id="A0A0G3BP15"/>
<evidence type="ECO:0000256" key="14">
    <source>
        <dbReference type="SAM" id="SignalP"/>
    </source>
</evidence>
<evidence type="ECO:0000256" key="7">
    <source>
        <dbReference type="ARBA" id="ARBA00023065"/>
    </source>
</evidence>
<feature type="signal peptide" evidence="14">
    <location>
        <begin position="1"/>
        <end position="18"/>
    </location>
</feature>
<dbReference type="InterPro" id="IPR000531">
    <property type="entry name" value="Beta-barrel_TonB"/>
</dbReference>
<organism evidence="17 18">
    <name type="scientific">Caldimonas brevitalea</name>
    <dbReference type="NCBI Taxonomy" id="413882"/>
    <lineage>
        <taxon>Bacteria</taxon>
        <taxon>Pseudomonadati</taxon>
        <taxon>Pseudomonadota</taxon>
        <taxon>Betaproteobacteria</taxon>
        <taxon>Burkholderiales</taxon>
        <taxon>Sphaerotilaceae</taxon>
        <taxon>Caldimonas</taxon>
    </lineage>
</organism>
<dbReference type="PANTHER" id="PTHR30069">
    <property type="entry name" value="TONB-DEPENDENT OUTER MEMBRANE RECEPTOR"/>
    <property type="match status" value="1"/>
</dbReference>
<evidence type="ECO:0000256" key="5">
    <source>
        <dbReference type="ARBA" id="ARBA00022692"/>
    </source>
</evidence>
<keyword evidence="9 12" id="KW-0472">Membrane</keyword>
<evidence type="ECO:0000256" key="12">
    <source>
        <dbReference type="PROSITE-ProRule" id="PRU01360"/>
    </source>
</evidence>
<evidence type="ECO:0000256" key="3">
    <source>
        <dbReference type="ARBA" id="ARBA00022448"/>
    </source>
</evidence>
<dbReference type="EMBL" id="CP011371">
    <property type="protein sequence ID" value="AKJ29106.1"/>
    <property type="molecule type" value="Genomic_DNA"/>
</dbReference>
<dbReference type="CDD" id="cd01347">
    <property type="entry name" value="ligand_gated_channel"/>
    <property type="match status" value="1"/>
</dbReference>
<reference evidence="17 18" key="1">
    <citation type="submission" date="2015-05" db="EMBL/GenBank/DDBJ databases">
        <authorList>
            <person name="Tang B."/>
            <person name="Yu Y."/>
        </authorList>
    </citation>
    <scope>NUCLEOTIDE SEQUENCE [LARGE SCALE GENOMIC DNA]</scope>
    <source>
        <strain evidence="17 18">DSM 7029</strain>
    </source>
</reference>
<comment type="subcellular location">
    <subcellularLocation>
        <location evidence="1 12">Cell outer membrane</location>
        <topology evidence="1 12">Multi-pass membrane protein</topology>
    </subcellularLocation>
</comment>
<dbReference type="Pfam" id="PF00593">
    <property type="entry name" value="TonB_dep_Rec_b-barrel"/>
    <property type="match status" value="1"/>
</dbReference>
<dbReference type="PROSITE" id="PS52016">
    <property type="entry name" value="TONB_DEPENDENT_REC_3"/>
    <property type="match status" value="1"/>
</dbReference>
<feature type="domain" description="TonB-dependent receptor plug" evidence="16">
    <location>
        <begin position="48"/>
        <end position="154"/>
    </location>
</feature>
<keyword evidence="3 12" id="KW-0813">Transport</keyword>
<proteinExistence type="inferred from homology"/>
<dbReference type="InterPro" id="IPR036942">
    <property type="entry name" value="Beta-barrel_TonB_sf"/>
</dbReference>
<name>A0A0G3BP15_9BURK</name>
<dbReference type="GO" id="GO:0015889">
    <property type="term" value="P:cobalamin transport"/>
    <property type="evidence" value="ECO:0007669"/>
    <property type="project" value="TreeGrafter"/>
</dbReference>
<keyword evidence="10 17" id="KW-0675">Receptor</keyword>
<dbReference type="GO" id="GO:0006811">
    <property type="term" value="P:monoatomic ion transport"/>
    <property type="evidence" value="ECO:0007669"/>
    <property type="project" value="UniProtKB-KW"/>
</dbReference>
<keyword evidence="4 12" id="KW-1134">Transmembrane beta strand</keyword>
<sequence>MNFRLFVLPQGLWPLALAATLPAHGQSSAPQPLPPTVVTATRVPQPLTDVVADVSVVDRETIERSGAASLGEVLSRLPGVELVRNGGPAGNTSLFLRGAESRFTAVYLDGVRIDSQAGDGGASWNALPLAQVDRIEVVRGPAAAVYGSDAIAGVVQIFTRKGEGAFNPSVTAAVGTHHRRALDLSATGTKGRLDYAIGLARESSDGFDARPTFNPDRDGYRSLSGSARLGVKLAEGQRLEATWLDHDLDADYDGSRTQDDRSASDLRSLGLHWTAVWSKHYTTRVSVSESQDRYATSPSPYQTKTRVRSHLWQNEIRLGAQLFTVAAERREDRLESSAVEGQTLSRAQNALALGYGLRQGAHTLQLNARHDDDSEFGGKTTGSIAYALALAQGWRGTLSYGSAFRAPSLYQRFSEYGAPTLQPQSSHNVEAGLRYAQGSSAFSVAVYRNRVRDLIDFVFGPGPCPGAGEPFSLGCYANVGKAEYAGLSLQGNHRLGRVDLSASVDFQRPRDRATDNLLARRAPRHATLGARTLWADWTVGADWRLSSYRYDRVDNLTRLGGYGLVDLSASRTVAKDWTLIARVDNLGDKDYEMAKDYATAGRTVYLALKWSPR</sequence>
<keyword evidence="8 13" id="KW-0798">TonB box</keyword>
<dbReference type="InterPro" id="IPR037066">
    <property type="entry name" value="Plug_dom_sf"/>
</dbReference>
<feature type="chain" id="PRO_5002551817" evidence="14">
    <location>
        <begin position="19"/>
        <end position="613"/>
    </location>
</feature>
<dbReference type="STRING" id="413882.AAW51_2415"/>
<dbReference type="InterPro" id="IPR012910">
    <property type="entry name" value="Plug_dom"/>
</dbReference>
<keyword evidence="18" id="KW-1185">Reference proteome</keyword>
<feature type="domain" description="TonB-dependent receptor-like beta-barrel" evidence="15">
    <location>
        <begin position="207"/>
        <end position="586"/>
    </location>
</feature>
<dbReference type="KEGG" id="pbh:AAW51_2415"/>
<gene>
    <name evidence="17" type="primary">btuB</name>
    <name evidence="17" type="ORF">AAW51_2415</name>
</gene>
<keyword evidence="11 12" id="KW-0998">Cell outer membrane</keyword>
<evidence type="ECO:0000256" key="2">
    <source>
        <dbReference type="ARBA" id="ARBA00009810"/>
    </source>
</evidence>
<dbReference type="SUPFAM" id="SSF56935">
    <property type="entry name" value="Porins"/>
    <property type="match status" value="1"/>
</dbReference>
<keyword evidence="5 12" id="KW-0812">Transmembrane</keyword>
<keyword evidence="7" id="KW-0406">Ion transport</keyword>
<evidence type="ECO:0000313" key="18">
    <source>
        <dbReference type="Proteomes" id="UP000035352"/>
    </source>
</evidence>
<evidence type="ECO:0000256" key="8">
    <source>
        <dbReference type="ARBA" id="ARBA00023077"/>
    </source>
</evidence>
<dbReference type="RefSeq" id="WP_047194825.1">
    <property type="nucleotide sequence ID" value="NZ_CP011371.1"/>
</dbReference>
<dbReference type="Pfam" id="PF07715">
    <property type="entry name" value="Plug"/>
    <property type="match status" value="1"/>
</dbReference>
<accession>A0A0G3BP15</accession>
<dbReference type="OrthoDB" id="183532at2"/>
<evidence type="ECO:0000256" key="9">
    <source>
        <dbReference type="ARBA" id="ARBA00023136"/>
    </source>
</evidence>
<dbReference type="Gene3D" id="2.170.130.10">
    <property type="entry name" value="TonB-dependent receptor, plug domain"/>
    <property type="match status" value="1"/>
</dbReference>
<dbReference type="Proteomes" id="UP000035352">
    <property type="component" value="Chromosome"/>
</dbReference>
<evidence type="ECO:0000256" key="6">
    <source>
        <dbReference type="ARBA" id="ARBA00022729"/>
    </source>
</evidence>
<dbReference type="PATRIC" id="fig|413882.6.peg.2527"/>
<evidence type="ECO:0000256" key="10">
    <source>
        <dbReference type="ARBA" id="ARBA00023170"/>
    </source>
</evidence>
<dbReference type="InterPro" id="IPR039426">
    <property type="entry name" value="TonB-dep_rcpt-like"/>
</dbReference>
<evidence type="ECO:0000313" key="17">
    <source>
        <dbReference type="EMBL" id="AKJ29106.1"/>
    </source>
</evidence>
<dbReference type="PANTHER" id="PTHR30069:SF53">
    <property type="entry name" value="COLICIN I RECEPTOR-RELATED"/>
    <property type="match status" value="1"/>
</dbReference>
<dbReference type="Gene3D" id="2.40.170.20">
    <property type="entry name" value="TonB-dependent receptor, beta-barrel domain"/>
    <property type="match status" value="1"/>
</dbReference>
<evidence type="ECO:0000256" key="13">
    <source>
        <dbReference type="RuleBase" id="RU003357"/>
    </source>
</evidence>
<evidence type="ECO:0000256" key="4">
    <source>
        <dbReference type="ARBA" id="ARBA00022452"/>
    </source>
</evidence>
<keyword evidence="6 14" id="KW-0732">Signal</keyword>
<protein>
    <submittedName>
        <fullName evidence="17">TonB-dependent receptor</fullName>
    </submittedName>
</protein>
<comment type="similarity">
    <text evidence="2 12 13">Belongs to the TonB-dependent receptor family.</text>
</comment>
<evidence type="ECO:0000256" key="1">
    <source>
        <dbReference type="ARBA" id="ARBA00004571"/>
    </source>
</evidence>
<dbReference type="GO" id="GO:0009279">
    <property type="term" value="C:cell outer membrane"/>
    <property type="evidence" value="ECO:0007669"/>
    <property type="project" value="UniProtKB-SubCell"/>
</dbReference>